<dbReference type="InterPro" id="IPR005531">
    <property type="entry name" value="Asp23"/>
</dbReference>
<reference evidence="2 3" key="1">
    <citation type="submission" date="2018-08" db="EMBL/GenBank/DDBJ databases">
        <title>Meiothermus cateniformans JCM 15151 genome sequencing project.</title>
        <authorList>
            <person name="Da Costa M.S."/>
            <person name="Albuquerque L."/>
            <person name="Raposo P."/>
            <person name="Froufe H.J.C."/>
            <person name="Barroso C.S."/>
            <person name="Egas C."/>
        </authorList>
    </citation>
    <scope>NUCLEOTIDE SEQUENCE [LARGE SCALE GENOMIC DNA]</scope>
    <source>
        <strain evidence="2 3">JCM 15151</strain>
    </source>
</reference>
<accession>A0A399DX98</accession>
<protein>
    <submittedName>
        <fullName evidence="2">Asp23 family, cell envelope-related function</fullName>
    </submittedName>
</protein>
<dbReference type="AlphaFoldDB" id="A0A399DX98"/>
<dbReference type="Pfam" id="PF03780">
    <property type="entry name" value="Asp23"/>
    <property type="match status" value="1"/>
</dbReference>
<evidence type="ECO:0000256" key="1">
    <source>
        <dbReference type="ARBA" id="ARBA00005721"/>
    </source>
</evidence>
<dbReference type="Proteomes" id="UP000266089">
    <property type="component" value="Unassembled WGS sequence"/>
</dbReference>
<organism evidence="2 3">
    <name type="scientific">Meiothermus taiwanensis</name>
    <dbReference type="NCBI Taxonomy" id="172827"/>
    <lineage>
        <taxon>Bacteria</taxon>
        <taxon>Thermotogati</taxon>
        <taxon>Deinococcota</taxon>
        <taxon>Deinococci</taxon>
        <taxon>Thermales</taxon>
        <taxon>Thermaceae</taxon>
        <taxon>Meiothermus</taxon>
    </lineage>
</organism>
<dbReference type="PANTHER" id="PTHR34297">
    <property type="entry name" value="HYPOTHETICAL CYTOSOLIC PROTEIN-RELATED"/>
    <property type="match status" value="1"/>
</dbReference>
<proteinExistence type="inferred from homology"/>
<dbReference type="EMBL" id="QWKX01000089">
    <property type="protein sequence ID" value="RIH74871.1"/>
    <property type="molecule type" value="Genomic_DNA"/>
</dbReference>
<comment type="caution">
    <text evidence="2">The sequence shown here is derived from an EMBL/GenBank/DDBJ whole genome shotgun (WGS) entry which is preliminary data.</text>
</comment>
<dbReference type="PANTHER" id="PTHR34297:SF2">
    <property type="entry name" value="ASP23_GLS24 FAMILY ENVELOPE STRESS RESPONSE PROTEIN"/>
    <property type="match status" value="1"/>
</dbReference>
<gene>
    <name evidence="2" type="ORF">Mcate_02509</name>
</gene>
<evidence type="ECO:0000313" key="3">
    <source>
        <dbReference type="Proteomes" id="UP000266089"/>
    </source>
</evidence>
<comment type="similarity">
    <text evidence="1">Belongs to the asp23 family.</text>
</comment>
<sequence length="114" mass="11601">MLKGDITVTEGALAAILALAAHEVPGVLGMSPAGIRESISRILGRSEASEGVVVKPDPAAGGKYQADLYVVVAFGARIPAVVDSIGERVRWAAKSLAGAELSSVRVHVVGVSRG</sequence>
<name>A0A399DX98_9DEIN</name>
<evidence type="ECO:0000313" key="2">
    <source>
        <dbReference type="EMBL" id="RIH74871.1"/>
    </source>
</evidence>